<feature type="non-terminal residue" evidence="1">
    <location>
        <position position="1"/>
    </location>
</feature>
<protein>
    <recommendedName>
        <fullName evidence="3">MFS transporter</fullName>
    </recommendedName>
</protein>
<organism evidence="1 2">
    <name type="scientific">Arthrobacter ginsengisoli</name>
    <dbReference type="NCBI Taxonomy" id="1356565"/>
    <lineage>
        <taxon>Bacteria</taxon>
        <taxon>Bacillati</taxon>
        <taxon>Actinomycetota</taxon>
        <taxon>Actinomycetes</taxon>
        <taxon>Micrococcales</taxon>
        <taxon>Micrococcaceae</taxon>
        <taxon>Arthrobacter</taxon>
    </lineage>
</organism>
<dbReference type="EMBL" id="JAVDVQ010000052">
    <property type="protein sequence ID" value="MDR7085128.1"/>
    <property type="molecule type" value="Genomic_DNA"/>
</dbReference>
<evidence type="ECO:0008006" key="3">
    <source>
        <dbReference type="Google" id="ProtNLM"/>
    </source>
</evidence>
<gene>
    <name evidence="1" type="ORF">J2X01_004448</name>
</gene>
<evidence type="ECO:0000313" key="2">
    <source>
        <dbReference type="Proteomes" id="UP001252243"/>
    </source>
</evidence>
<accession>A0ABU1UIV5</accession>
<name>A0ABU1UIV5_9MICC</name>
<keyword evidence="2" id="KW-1185">Reference proteome</keyword>
<reference evidence="1 2" key="1">
    <citation type="submission" date="2023-07" db="EMBL/GenBank/DDBJ databases">
        <title>Sorghum-associated microbial communities from plants grown in Nebraska, USA.</title>
        <authorList>
            <person name="Schachtman D."/>
        </authorList>
    </citation>
    <scope>NUCLEOTIDE SEQUENCE [LARGE SCALE GENOMIC DNA]</scope>
    <source>
        <strain evidence="1 2">BE167</strain>
    </source>
</reference>
<evidence type="ECO:0000313" key="1">
    <source>
        <dbReference type="EMBL" id="MDR7085128.1"/>
    </source>
</evidence>
<comment type="caution">
    <text evidence="1">The sequence shown here is derived from an EMBL/GenBank/DDBJ whole genome shotgun (WGS) entry which is preliminary data.</text>
</comment>
<proteinExistence type="predicted"/>
<dbReference type="Proteomes" id="UP001252243">
    <property type="component" value="Unassembled WGS sequence"/>
</dbReference>
<sequence>TTIALSLVAISITATLTLPERFKTSLHEDH</sequence>